<dbReference type="EMBL" id="PTIS01000010">
    <property type="protein sequence ID" value="PPK48079.1"/>
    <property type="molecule type" value="Genomic_DNA"/>
</dbReference>
<dbReference type="NCBIfam" id="TIGR02593">
    <property type="entry name" value="CRISPR_cas5"/>
    <property type="match status" value="1"/>
</dbReference>
<sequence>MKALKFTLSGRTAFFKKPDVNSYYYFTYGNIHKVALLGILGATLGLDGYINQNKSKYPKFYEELKDLKISIVPKNINGYIPKKIQIFNNSVGYASKEQGGNLIVKEQWLENPKWDIYISLESSKFSNEIESRFKNQKFVYIPYLGKNDHYADITNIEILNLNQINSPKNIDSLFIKSFFNILPEEMLLFDEPTEDTYKYEEQLPIGLEEVSNQYVTEKFIHTNLNVNLIKDYKLYEREGKVLFFF</sequence>
<comment type="caution">
    <text evidence="2">The sequence shown here is derived from an EMBL/GenBank/DDBJ whole genome shotgun (WGS) entry which is preliminary data.</text>
</comment>
<dbReference type="InterPro" id="IPR013422">
    <property type="entry name" value="CRISPR-assoc_prot_Cas5_N"/>
</dbReference>
<dbReference type="GO" id="GO:0051607">
    <property type="term" value="P:defense response to virus"/>
    <property type="evidence" value="ECO:0007669"/>
    <property type="project" value="UniProtKB-KW"/>
</dbReference>
<evidence type="ECO:0000256" key="1">
    <source>
        <dbReference type="ARBA" id="ARBA00023118"/>
    </source>
</evidence>
<evidence type="ECO:0000313" key="2">
    <source>
        <dbReference type="EMBL" id="PPK48079.1"/>
    </source>
</evidence>
<evidence type="ECO:0000313" key="3">
    <source>
        <dbReference type="Proteomes" id="UP000239863"/>
    </source>
</evidence>
<accession>A0A2S6FWV3</accession>
<dbReference type="InterPro" id="IPR013421">
    <property type="entry name" value="CRISPR-assoc_prot_Cas5_HALMA"/>
</dbReference>
<dbReference type="Proteomes" id="UP000239863">
    <property type="component" value="Unassembled WGS sequence"/>
</dbReference>
<protein>
    <submittedName>
        <fullName evidence="2">CRISPR-associated protein Cas5h</fullName>
    </submittedName>
</protein>
<dbReference type="NCBIfam" id="TIGR02592">
    <property type="entry name" value="cas_Cas5h"/>
    <property type="match status" value="1"/>
</dbReference>
<name>A0A2S6FWV3_9CLOT</name>
<dbReference type="OrthoDB" id="5363158at2"/>
<proteinExistence type="predicted"/>
<reference evidence="2 3" key="1">
    <citation type="submission" date="2018-02" db="EMBL/GenBank/DDBJ databases">
        <title>Genomic Encyclopedia of Archaeal and Bacterial Type Strains, Phase II (KMG-II): from individual species to whole genera.</title>
        <authorList>
            <person name="Goeker M."/>
        </authorList>
    </citation>
    <scope>NUCLEOTIDE SEQUENCE [LARGE SCALE GENOMIC DNA]</scope>
    <source>
        <strain evidence="2 3">DSM 15099</strain>
    </source>
</reference>
<keyword evidence="1" id="KW-0051">Antiviral defense</keyword>
<gene>
    <name evidence="2" type="ORF">BD821_11044</name>
</gene>
<organism evidence="2 3">
    <name type="scientific">Clostridium algidicarnis DSM 15099</name>
    <dbReference type="NCBI Taxonomy" id="1121295"/>
    <lineage>
        <taxon>Bacteria</taxon>
        <taxon>Bacillati</taxon>
        <taxon>Bacillota</taxon>
        <taxon>Clostridia</taxon>
        <taxon>Eubacteriales</taxon>
        <taxon>Clostridiaceae</taxon>
        <taxon>Clostridium</taxon>
    </lineage>
</organism>
<dbReference type="RefSeq" id="WP_104410045.1">
    <property type="nucleotide sequence ID" value="NZ_PTIS01000010.1"/>
</dbReference>
<dbReference type="AlphaFoldDB" id="A0A2S6FWV3"/>